<keyword evidence="10" id="KW-0830">Ubiquinone</keyword>
<dbReference type="PaxDb" id="547559-Nmag_3447"/>
<dbReference type="Pfam" id="PF00361">
    <property type="entry name" value="Proton_antipo_M"/>
    <property type="match status" value="1"/>
</dbReference>
<keyword evidence="5 7" id="KW-0472">Membrane</keyword>
<feature type="transmembrane region" description="Helical" evidence="7">
    <location>
        <begin position="414"/>
        <end position="433"/>
    </location>
</feature>
<feature type="transmembrane region" description="Helical" evidence="7">
    <location>
        <begin position="34"/>
        <end position="56"/>
    </location>
</feature>
<evidence type="ECO:0000256" key="4">
    <source>
        <dbReference type="ARBA" id="ARBA00022989"/>
    </source>
</evidence>
<feature type="transmembrane region" description="Helical" evidence="7">
    <location>
        <begin position="344"/>
        <end position="363"/>
    </location>
</feature>
<dbReference type="PANTHER" id="PTHR42703:SF1">
    <property type="entry name" value="NA(+)_H(+) ANTIPORTER SUBUNIT D1"/>
    <property type="match status" value="1"/>
</dbReference>
<dbReference type="GO" id="GO:0042773">
    <property type="term" value="P:ATP synthesis coupled electron transport"/>
    <property type="evidence" value="ECO:0007669"/>
    <property type="project" value="InterPro"/>
</dbReference>
<dbReference type="HOGENOM" id="CLU_007100_9_5_2"/>
<evidence type="ECO:0000256" key="2">
    <source>
        <dbReference type="ARBA" id="ARBA00022475"/>
    </source>
</evidence>
<feature type="compositionally biased region" description="Basic and acidic residues" evidence="6">
    <location>
        <begin position="460"/>
        <end position="478"/>
    </location>
</feature>
<feature type="transmembrane region" description="Helical" evidence="7">
    <location>
        <begin position="110"/>
        <end position="127"/>
    </location>
</feature>
<keyword evidence="3 7" id="KW-0812">Transmembrane</keyword>
<keyword evidence="11" id="KW-1185">Reference proteome</keyword>
<feature type="transmembrane region" description="Helical" evidence="7">
    <location>
        <begin position="279"/>
        <end position="302"/>
    </location>
</feature>
<dbReference type="PATRIC" id="fig|547559.17.peg.2570"/>
<feature type="transmembrane region" description="Helical" evidence="7">
    <location>
        <begin position="245"/>
        <end position="267"/>
    </location>
</feature>
<reference evidence="11" key="1">
    <citation type="submission" date="2010-02" db="EMBL/GenBank/DDBJ databases">
        <title>Complete sequence of chromosome of Natrialba magadii ATCC 43099.</title>
        <authorList>
            <consortium name="US DOE Joint Genome Institute"/>
            <person name="Lucas S."/>
            <person name="Copeland A."/>
            <person name="Lapidus A."/>
            <person name="Cheng J.-F."/>
            <person name="Bruce D."/>
            <person name="Goodwin L."/>
            <person name="Pitluck S."/>
            <person name="Davenport K."/>
            <person name="Saunders E."/>
            <person name="Detter J.C."/>
            <person name="Han C."/>
            <person name="Tapia R."/>
            <person name="Land M."/>
            <person name="Hauser L."/>
            <person name="Kyrpides N."/>
            <person name="Mikhailova N."/>
            <person name="De Castro R.E."/>
            <person name="Maupin-Furlow J.A."/>
            <person name="Woyke T."/>
        </authorList>
    </citation>
    <scope>NUCLEOTIDE SEQUENCE [LARGE SCALE GENOMIC DNA]</scope>
    <source>
        <strain evidence="11">ATCC 43099 / DSM 3394 / CCM 3739 / CIP 104546 / IAM 13178 / JCM 8861 / NBRC 102185 / NCIMB 2190 / MS3</strain>
    </source>
</reference>
<evidence type="ECO:0000313" key="12">
    <source>
        <dbReference type="Proteomes" id="UP000011543"/>
    </source>
</evidence>
<keyword evidence="4 7" id="KW-1133">Transmembrane helix</keyword>
<feature type="transmembrane region" description="Helical" evidence="7">
    <location>
        <begin position="314"/>
        <end position="338"/>
    </location>
</feature>
<protein>
    <submittedName>
        <fullName evidence="9">Mrp-type sodium/proton antiporter system subunit D3</fullName>
    </submittedName>
    <submittedName>
        <fullName evidence="10">NADH/ubiquinone/plastoquinone</fullName>
    </submittedName>
</protein>
<organism evidence="9 11">
    <name type="scientific">Natrialba magadii (strain ATCC 43099 / DSM 3394 / CCM 3739 / CIP 104546 / IAM 13178 / JCM 8861 / NBRC 102185 / NCIMB 2190 / MS3)</name>
    <name type="common">Natronobacterium magadii</name>
    <dbReference type="NCBI Taxonomy" id="547559"/>
    <lineage>
        <taxon>Archaea</taxon>
        <taxon>Methanobacteriati</taxon>
        <taxon>Methanobacteriota</taxon>
        <taxon>Stenosarchaea group</taxon>
        <taxon>Halobacteria</taxon>
        <taxon>Halobacteriales</taxon>
        <taxon>Natrialbaceae</taxon>
        <taxon>Natrialba</taxon>
    </lineage>
</organism>
<dbReference type="Proteomes" id="UP000011543">
    <property type="component" value="Unassembled WGS sequence"/>
</dbReference>
<feature type="transmembrane region" description="Helical" evidence="7">
    <location>
        <begin position="375"/>
        <end position="394"/>
    </location>
</feature>
<evidence type="ECO:0000259" key="8">
    <source>
        <dbReference type="Pfam" id="PF00361"/>
    </source>
</evidence>
<keyword evidence="2" id="KW-1003">Cell membrane</keyword>
<evidence type="ECO:0000256" key="5">
    <source>
        <dbReference type="ARBA" id="ARBA00023136"/>
    </source>
</evidence>
<dbReference type="GeneID" id="8826313"/>
<feature type="transmembrane region" description="Helical" evidence="7">
    <location>
        <begin position="6"/>
        <end position="27"/>
    </location>
</feature>
<evidence type="ECO:0000256" key="3">
    <source>
        <dbReference type="ARBA" id="ARBA00022692"/>
    </source>
</evidence>
<dbReference type="GO" id="GO:0005886">
    <property type="term" value="C:plasma membrane"/>
    <property type="evidence" value="ECO:0007669"/>
    <property type="project" value="UniProtKB-SubCell"/>
</dbReference>
<evidence type="ECO:0000256" key="6">
    <source>
        <dbReference type="SAM" id="MobiDB-lite"/>
    </source>
</evidence>
<reference evidence="9" key="4">
    <citation type="submission" date="2016-09" db="EMBL/GenBank/DDBJ databases">
        <authorList>
            <person name="Pfeiffer F."/>
        </authorList>
    </citation>
    <scope>NUCLEOTIDE SEQUENCE</scope>
    <source>
        <strain evidence="9">ATCC 43099</strain>
    </source>
</reference>
<dbReference type="PRINTS" id="PR01437">
    <property type="entry name" value="NUOXDRDTASE4"/>
</dbReference>
<dbReference type="InterPro" id="IPR050586">
    <property type="entry name" value="CPA3_Na-H_Antiporter_D"/>
</dbReference>
<name>D3STD0_NATMM</name>
<sequence length="541" mass="56146">MSNVDLILPLLVAVPILMATVPIALGLRFDRTGWGVTTLTTTGLLAATAYLASAVYSEGMVTHELGGWPREFGIQLVADEFSTLIALLVIATATAVLAYMRVGGPRGNTFYAGYLLLTGGLLGLSLTGDVFNMFVFLEIVGLATYALIASGDGPESAVSALKYLILGTVGASLYLIGVGFIFMATGTLNMQVLSEIMPEVLAQGGQNLVLMQAAFAFIFVGFALKVAQWPLHTWQPDAYQHAPDGVTPVIAALVSTAYAYALGRLMYTVFGPEFLTSTPYLTEIVVTVGCLSVLAGSTLAVIQTDVKRMFAYSSVAQFGLVVAAFGLVTETALIGGIIHLLGHAVIKAGLFAAAGVIAVSYGARTVDEYAGLADNRPFVAGGTALLLIALIGIPPSAGFIGKWYIAVGSVQAEMWPVAAVILLSTMLTLAYSARLLEKMYFTPATPVESPHPSGPVATDGGHEGGDGDDAHGSEHGDESAGNVGASAFTDAGRIGRGNPDAVSFGMLALVIVAAIVAVLLGFAGGELYDLLDPFATEVFNE</sequence>
<dbReference type="InterPro" id="IPR001750">
    <property type="entry name" value="ND/Mrp_TM"/>
</dbReference>
<feature type="region of interest" description="Disordered" evidence="6">
    <location>
        <begin position="446"/>
        <end position="482"/>
    </location>
</feature>
<evidence type="ECO:0000313" key="11">
    <source>
        <dbReference type="Proteomes" id="UP000001879"/>
    </source>
</evidence>
<proteinExistence type="predicted"/>
<dbReference type="RefSeq" id="WP_004267813.1">
    <property type="nucleotide sequence ID" value="NC_013922.1"/>
</dbReference>
<accession>D3STD0</accession>
<dbReference type="EMBL" id="CP001932">
    <property type="protein sequence ID" value="ADD06997.1"/>
    <property type="molecule type" value="Genomic_DNA"/>
</dbReference>
<feature type="domain" description="NADH:quinone oxidoreductase/Mrp antiporter transmembrane" evidence="8">
    <location>
        <begin position="128"/>
        <end position="428"/>
    </location>
</feature>
<feature type="transmembrane region" description="Helical" evidence="7">
    <location>
        <begin position="76"/>
        <end position="98"/>
    </location>
</feature>
<dbReference type="STRING" id="547559.Nmag_3447"/>
<dbReference type="PANTHER" id="PTHR42703">
    <property type="entry name" value="NADH DEHYDROGENASE"/>
    <property type="match status" value="1"/>
</dbReference>
<dbReference type="KEGG" id="nmg:Nmag_3447"/>
<evidence type="ECO:0000313" key="10">
    <source>
        <dbReference type="EMBL" id="ELY28860.1"/>
    </source>
</evidence>
<dbReference type="Proteomes" id="UP000001879">
    <property type="component" value="Chromosome"/>
</dbReference>
<feature type="transmembrane region" description="Helical" evidence="7">
    <location>
        <begin position="204"/>
        <end position="224"/>
    </location>
</feature>
<dbReference type="InterPro" id="IPR003918">
    <property type="entry name" value="NADH_UbQ_OxRdtase"/>
</dbReference>
<gene>
    <name evidence="9" type="primary">mrpD3</name>
    <name evidence="9" type="ordered locus">Nmag_3447</name>
    <name evidence="10" type="ORF">C500_12980</name>
</gene>
<reference evidence="9 11" key="2">
    <citation type="journal article" date="2012" name="BMC Genomics">
        <title>A comparative genomics perspective on the genetic content of the alkaliphilic haloarchaeon Natrialba magadii ATCC 43099T.</title>
        <authorList>
            <person name="Siddaramappa S."/>
            <person name="Challacombe J.F."/>
            <person name="Decastro R.E."/>
            <person name="Pfeiffer F."/>
            <person name="Sastre D.E."/>
            <person name="Gimenez M.I."/>
            <person name="Paggi R.A."/>
            <person name="Detter J.C."/>
            <person name="Davenport K.W."/>
            <person name="Goodwin L.A."/>
            <person name="Kyrpides N."/>
            <person name="Tapia R."/>
            <person name="Pitluck S."/>
            <person name="Lucas S."/>
            <person name="Woyke T."/>
            <person name="Maupin-Furlow J.A."/>
        </authorList>
    </citation>
    <scope>NUCLEOTIDE SEQUENCE [LARGE SCALE GENOMIC DNA]</scope>
    <source>
        <strain evidence="9">ATCC 43099</strain>
        <strain evidence="11">ATCC 43099 / DSM 3394 / CCM 3739 / CIP 104546 / IAM 13178 / JCM 8861 / NBRC 102185 / NCIMB 2190 / MS3</strain>
    </source>
</reference>
<feature type="transmembrane region" description="Helical" evidence="7">
    <location>
        <begin position="163"/>
        <end position="184"/>
    </location>
</feature>
<evidence type="ECO:0000256" key="7">
    <source>
        <dbReference type="SAM" id="Phobius"/>
    </source>
</evidence>
<dbReference type="GO" id="GO:0008137">
    <property type="term" value="F:NADH dehydrogenase (ubiquinone) activity"/>
    <property type="evidence" value="ECO:0007669"/>
    <property type="project" value="InterPro"/>
</dbReference>
<comment type="subcellular location">
    <subcellularLocation>
        <location evidence="1">Cell membrane</location>
        <topology evidence="1">Multi-pass membrane protein</topology>
    </subcellularLocation>
</comment>
<dbReference type="OrthoDB" id="101192at2157"/>
<dbReference type="AlphaFoldDB" id="D3STD0"/>
<dbReference type="eggNOG" id="arCOG01537">
    <property type="taxonomic scope" value="Archaea"/>
</dbReference>
<feature type="transmembrane region" description="Helical" evidence="7">
    <location>
        <begin position="133"/>
        <end position="151"/>
    </location>
</feature>
<reference evidence="10 12" key="3">
    <citation type="journal article" date="2014" name="PLoS Genet.">
        <title>Phylogenetically driven sequencing of extremely halophilic archaea reveals strategies for static and dynamic osmo-response.</title>
        <authorList>
            <person name="Becker E.A."/>
            <person name="Seitzer P.M."/>
            <person name="Tritt A."/>
            <person name="Larsen D."/>
            <person name="Krusor M."/>
            <person name="Yao A.I."/>
            <person name="Wu D."/>
            <person name="Madern D."/>
            <person name="Eisen J.A."/>
            <person name="Darling A.E."/>
            <person name="Facciotti M.T."/>
        </authorList>
    </citation>
    <scope>NUCLEOTIDE SEQUENCE [LARGE SCALE GENOMIC DNA]</scope>
    <source>
        <strain evidence="12">ATCC 43099 / DSM 3394 / CCM 3739 / CIP 104546 / IAM 13178 / JCM 8861 / NBRC 102185 / NCIMB 2190 / MS3</strain>
        <strain evidence="10">MS-3</strain>
    </source>
</reference>
<dbReference type="EMBL" id="AOHS01000040">
    <property type="protein sequence ID" value="ELY28860.1"/>
    <property type="molecule type" value="Genomic_DNA"/>
</dbReference>
<evidence type="ECO:0000256" key="1">
    <source>
        <dbReference type="ARBA" id="ARBA00004651"/>
    </source>
</evidence>
<evidence type="ECO:0000313" key="9">
    <source>
        <dbReference type="EMBL" id="ADD06997.1"/>
    </source>
</evidence>
<feature type="transmembrane region" description="Helical" evidence="7">
    <location>
        <begin position="501"/>
        <end position="523"/>
    </location>
</feature>